<evidence type="ECO:0000256" key="2">
    <source>
        <dbReference type="ARBA" id="ARBA00022475"/>
    </source>
</evidence>
<dbReference type="PANTHER" id="PTHR30572:SF4">
    <property type="entry name" value="ABC TRANSPORTER PERMEASE YTRF"/>
    <property type="match status" value="1"/>
</dbReference>
<evidence type="ECO:0000313" key="11">
    <source>
        <dbReference type="Proteomes" id="UP000182427"/>
    </source>
</evidence>
<dbReference type="Pfam" id="PF12704">
    <property type="entry name" value="MacB_PCD"/>
    <property type="match status" value="2"/>
</dbReference>
<evidence type="ECO:0000259" key="9">
    <source>
        <dbReference type="Pfam" id="PF12704"/>
    </source>
</evidence>
<feature type="transmembrane region" description="Helical" evidence="7">
    <location>
        <begin position="383"/>
        <end position="409"/>
    </location>
</feature>
<evidence type="ECO:0000256" key="4">
    <source>
        <dbReference type="ARBA" id="ARBA00022989"/>
    </source>
</evidence>
<evidence type="ECO:0000256" key="5">
    <source>
        <dbReference type="ARBA" id="ARBA00023136"/>
    </source>
</evidence>
<feature type="transmembrane region" description="Helical" evidence="7">
    <location>
        <begin position="435"/>
        <end position="459"/>
    </location>
</feature>
<organism evidence="10 11">
    <name type="scientific">Terriglobus roseus</name>
    <dbReference type="NCBI Taxonomy" id="392734"/>
    <lineage>
        <taxon>Bacteria</taxon>
        <taxon>Pseudomonadati</taxon>
        <taxon>Acidobacteriota</taxon>
        <taxon>Terriglobia</taxon>
        <taxon>Terriglobales</taxon>
        <taxon>Acidobacteriaceae</taxon>
        <taxon>Terriglobus</taxon>
    </lineage>
</organism>
<evidence type="ECO:0000256" key="1">
    <source>
        <dbReference type="ARBA" id="ARBA00004651"/>
    </source>
</evidence>
<dbReference type="AlphaFoldDB" id="A0A1G7MWF6"/>
<evidence type="ECO:0000256" key="7">
    <source>
        <dbReference type="SAM" id="Phobius"/>
    </source>
</evidence>
<feature type="transmembrane region" description="Helical" evidence="7">
    <location>
        <begin position="797"/>
        <end position="817"/>
    </location>
</feature>
<evidence type="ECO:0000256" key="6">
    <source>
        <dbReference type="ARBA" id="ARBA00038076"/>
    </source>
</evidence>
<dbReference type="InterPro" id="IPR025857">
    <property type="entry name" value="MacB_PCD"/>
</dbReference>
<comment type="subcellular location">
    <subcellularLocation>
        <location evidence="1">Cell membrane</location>
        <topology evidence="1">Multi-pass membrane protein</topology>
    </subcellularLocation>
</comment>
<name>A0A1G7MWF6_9BACT</name>
<proteinExistence type="inferred from homology"/>
<dbReference type="Pfam" id="PF02687">
    <property type="entry name" value="FtsX"/>
    <property type="match status" value="2"/>
</dbReference>
<feature type="transmembrane region" description="Helical" evidence="7">
    <location>
        <begin position="338"/>
        <end position="371"/>
    </location>
</feature>
<feature type="transmembrane region" description="Helical" evidence="7">
    <location>
        <begin position="694"/>
        <end position="721"/>
    </location>
</feature>
<dbReference type="PANTHER" id="PTHR30572">
    <property type="entry name" value="MEMBRANE COMPONENT OF TRANSPORTER-RELATED"/>
    <property type="match status" value="1"/>
</dbReference>
<dbReference type="InterPro" id="IPR017800">
    <property type="entry name" value="ADOP"/>
</dbReference>
<dbReference type="InterPro" id="IPR003838">
    <property type="entry name" value="ABC3_permease_C"/>
</dbReference>
<feature type="domain" description="ABC3 transporter permease C-terminal" evidence="8">
    <location>
        <begin position="296"/>
        <end position="410"/>
    </location>
</feature>
<feature type="transmembrane region" description="Helical" evidence="7">
    <location>
        <begin position="295"/>
        <end position="317"/>
    </location>
</feature>
<dbReference type="RefSeq" id="WP_083345791.1">
    <property type="nucleotide sequence ID" value="NZ_LT629690.1"/>
</dbReference>
<gene>
    <name evidence="10" type="ORF">SAMN05444167_2927</name>
</gene>
<protein>
    <submittedName>
        <fullName evidence="10">Duplicated orphan permease</fullName>
    </submittedName>
</protein>
<comment type="similarity">
    <text evidence="6">Belongs to the ABC-4 integral membrane protein family.</text>
</comment>
<dbReference type="EMBL" id="LT629690">
    <property type="protein sequence ID" value="SDF66123.1"/>
    <property type="molecule type" value="Genomic_DNA"/>
</dbReference>
<dbReference type="NCBIfam" id="TIGR03434">
    <property type="entry name" value="ADOP"/>
    <property type="match status" value="1"/>
</dbReference>
<evidence type="ECO:0000259" key="8">
    <source>
        <dbReference type="Pfam" id="PF02687"/>
    </source>
</evidence>
<keyword evidence="2" id="KW-1003">Cell membrane</keyword>
<accession>A0A1G7MWF6</accession>
<dbReference type="GO" id="GO:0005886">
    <property type="term" value="C:plasma membrane"/>
    <property type="evidence" value="ECO:0007669"/>
    <property type="project" value="UniProtKB-SubCell"/>
</dbReference>
<feature type="domain" description="MacB-like periplasmic core" evidence="9">
    <location>
        <begin position="21"/>
        <end position="248"/>
    </location>
</feature>
<dbReference type="GO" id="GO:0022857">
    <property type="term" value="F:transmembrane transporter activity"/>
    <property type="evidence" value="ECO:0007669"/>
    <property type="project" value="TreeGrafter"/>
</dbReference>
<dbReference type="Proteomes" id="UP000182427">
    <property type="component" value="Chromosome I"/>
</dbReference>
<keyword evidence="5 7" id="KW-0472">Membrane</keyword>
<sequence>MMLGQNFQYAFRQLRRSPVFTATALLTLALGIGVTTAMYSVVRSLLLEPLPYAQPDRLVAIAFQFPKEKPSTSQVGSVADFLVEHAHSFSSFGIADGGTTAVNLAPSATGGGRPYQVQQLRVSRDFLPTLGLHPALGRFFTADEDRSGGPRAALMSYRLWQTAFQGDPTIVGRTVRINGDDVPVVGVLPEGVLGDLYGGNAQSAAAGIWQPLQLGSKDPGYDGDNYQMIARLRESVTIPQAQAEMQALQQAFAQQHAWFYQWKAPNGTLNEFHVWPLQTALVGDVRGSLIVLMDAVAAVLLVACLNLAGLTVARSIARSRELAMRTALGASRSDLLRLMLSESILLAIGGALLGLMVARTAAIAFVAYAPISLPHFHASSNLWMMALVECALAACATICFGLLPALLVLRRGVNDNLRDAGSQGQSVGYGRTGRVLVVAQVALAFTLLSAASLTLHAFLSMRSIAPGFDTQQISIAQVTLKGEAYANAQHTVQLVQSVLQDLQQQPGVRQVGAVNGLPLDRGLNLSGAPADHKDQRRVVNARFVTPHYMQALGIALLQGRDVTDADRSNTPHIAIASETAVKKWWPNQSALGQRITIGSAGEFEIVGVAQDTHERSLMDRPGVLFYIPLTQIDDKFMTMINGWFPTTFVIRQAGGVDLSAAVAHAIQQADPELPVAKFERMQTVVDETVAAPRFFSWMSSAFASFTLLLTSIGVFGLLSYQVVQRTREIGVRMALGASRSRVLTHVLWQGMGLTAIGLCIGMLASAYMPRLIDRILSDFIFTPDGSLHMPLLQQVNAAATALMLMLLIAAIASALPARRAASIDPMRALRSE</sequence>
<keyword evidence="4 7" id="KW-1133">Transmembrane helix</keyword>
<feature type="transmembrane region" description="Helical" evidence="7">
    <location>
        <begin position="742"/>
        <end position="768"/>
    </location>
</feature>
<keyword evidence="11" id="KW-1185">Reference proteome</keyword>
<dbReference type="InterPro" id="IPR050250">
    <property type="entry name" value="Macrolide_Exporter_MacB"/>
</dbReference>
<feature type="domain" description="ABC3 transporter permease C-terminal" evidence="8">
    <location>
        <begin position="701"/>
        <end position="825"/>
    </location>
</feature>
<evidence type="ECO:0000256" key="3">
    <source>
        <dbReference type="ARBA" id="ARBA00022692"/>
    </source>
</evidence>
<dbReference type="OrthoDB" id="99516at2"/>
<reference evidence="10 11" key="1">
    <citation type="submission" date="2016-10" db="EMBL/GenBank/DDBJ databases">
        <authorList>
            <person name="de Groot N.N."/>
        </authorList>
    </citation>
    <scope>NUCLEOTIDE SEQUENCE [LARGE SCALE GENOMIC DNA]</scope>
    <source>
        <strain evidence="10 11">GAS232</strain>
    </source>
</reference>
<feature type="domain" description="MacB-like periplasmic core" evidence="9">
    <location>
        <begin position="471"/>
        <end position="663"/>
    </location>
</feature>
<keyword evidence="3 7" id="KW-0812">Transmembrane</keyword>
<evidence type="ECO:0000313" key="10">
    <source>
        <dbReference type="EMBL" id="SDF66123.1"/>
    </source>
</evidence>